<feature type="transmembrane region" description="Helical" evidence="6">
    <location>
        <begin position="392"/>
        <end position="411"/>
    </location>
</feature>
<feature type="transmembrane region" description="Helical" evidence="6">
    <location>
        <begin position="31"/>
        <end position="54"/>
    </location>
</feature>
<evidence type="ECO:0000256" key="3">
    <source>
        <dbReference type="ARBA" id="ARBA00022692"/>
    </source>
</evidence>
<organism evidence="7">
    <name type="scientific">marine metagenome</name>
    <dbReference type="NCBI Taxonomy" id="408172"/>
    <lineage>
        <taxon>unclassified sequences</taxon>
        <taxon>metagenomes</taxon>
        <taxon>ecological metagenomes</taxon>
    </lineage>
</organism>
<dbReference type="EMBL" id="UINC01017155">
    <property type="protein sequence ID" value="SVA70827.1"/>
    <property type="molecule type" value="Genomic_DNA"/>
</dbReference>
<feature type="transmembrane region" description="Helical" evidence="6">
    <location>
        <begin position="231"/>
        <end position="253"/>
    </location>
</feature>
<feature type="transmembrane region" description="Helical" evidence="6">
    <location>
        <begin position="273"/>
        <end position="295"/>
    </location>
</feature>
<evidence type="ECO:0000313" key="7">
    <source>
        <dbReference type="EMBL" id="SVA70827.1"/>
    </source>
</evidence>
<dbReference type="PANTHER" id="PTHR30618:SF6">
    <property type="entry name" value="NCS1 FAMILY NUCLEOBASE:CATION SYMPORTER-1"/>
    <property type="match status" value="1"/>
</dbReference>
<feature type="transmembrane region" description="Helical" evidence="6">
    <location>
        <begin position="185"/>
        <end position="211"/>
    </location>
</feature>
<reference evidence="7" key="1">
    <citation type="submission" date="2018-05" db="EMBL/GenBank/DDBJ databases">
        <authorList>
            <person name="Lanie J.A."/>
            <person name="Ng W.-L."/>
            <person name="Kazmierczak K.M."/>
            <person name="Andrzejewski T.M."/>
            <person name="Davidsen T.M."/>
            <person name="Wayne K.J."/>
            <person name="Tettelin H."/>
            <person name="Glass J.I."/>
            <person name="Rusch D."/>
            <person name="Podicherti R."/>
            <person name="Tsui H.-C.T."/>
            <person name="Winkler M.E."/>
        </authorList>
    </citation>
    <scope>NUCLEOTIDE SEQUENCE</scope>
</reference>
<feature type="transmembrane region" description="Helical" evidence="6">
    <location>
        <begin position="440"/>
        <end position="457"/>
    </location>
</feature>
<feature type="transmembrane region" description="Helical" evidence="6">
    <location>
        <begin position="152"/>
        <end position="173"/>
    </location>
</feature>
<protein>
    <submittedName>
        <fullName evidence="7">Uncharacterized protein</fullName>
    </submittedName>
</protein>
<dbReference type="GO" id="GO:0005886">
    <property type="term" value="C:plasma membrane"/>
    <property type="evidence" value="ECO:0007669"/>
    <property type="project" value="TreeGrafter"/>
</dbReference>
<dbReference type="InterPro" id="IPR045225">
    <property type="entry name" value="Uracil/uridine/allantoin_perm"/>
</dbReference>
<dbReference type="InterPro" id="IPR001248">
    <property type="entry name" value="Pur-cyt_permease"/>
</dbReference>
<comment type="similarity">
    <text evidence="2">Belongs to the purine-cytosine permease (2.A.39) family.</text>
</comment>
<evidence type="ECO:0000256" key="2">
    <source>
        <dbReference type="ARBA" id="ARBA00008974"/>
    </source>
</evidence>
<gene>
    <name evidence="7" type="ORF">METZ01_LOCUS123681</name>
</gene>
<dbReference type="Gene3D" id="1.10.4160.10">
    <property type="entry name" value="Hydantoin permease"/>
    <property type="match status" value="1"/>
</dbReference>
<dbReference type="Pfam" id="PF02133">
    <property type="entry name" value="Transp_cyt_pur"/>
    <property type="match status" value="1"/>
</dbReference>
<comment type="subcellular location">
    <subcellularLocation>
        <location evidence="1">Membrane</location>
        <topology evidence="1">Multi-pass membrane protein</topology>
    </subcellularLocation>
</comment>
<feature type="transmembrane region" description="Helical" evidence="6">
    <location>
        <begin position="319"/>
        <end position="343"/>
    </location>
</feature>
<evidence type="ECO:0000256" key="6">
    <source>
        <dbReference type="SAM" id="Phobius"/>
    </source>
</evidence>
<dbReference type="PANTHER" id="PTHR30618">
    <property type="entry name" value="NCS1 FAMILY PURINE/PYRIMIDINE TRANSPORTER"/>
    <property type="match status" value="1"/>
</dbReference>
<feature type="non-terminal residue" evidence="7">
    <location>
        <position position="1"/>
    </location>
</feature>
<keyword evidence="3 6" id="KW-0812">Transmembrane</keyword>
<proteinExistence type="inferred from homology"/>
<accession>A0A381Y331</accession>
<evidence type="ECO:0000256" key="5">
    <source>
        <dbReference type="ARBA" id="ARBA00023136"/>
    </source>
</evidence>
<keyword evidence="5 6" id="KW-0472">Membrane</keyword>
<name>A0A381Y331_9ZZZZ</name>
<keyword evidence="4 6" id="KW-1133">Transmembrane helix</keyword>
<feature type="transmembrane region" description="Helical" evidence="6">
    <location>
        <begin position="364"/>
        <end position="386"/>
    </location>
</feature>
<evidence type="ECO:0000256" key="1">
    <source>
        <dbReference type="ARBA" id="ARBA00004141"/>
    </source>
</evidence>
<feature type="transmembrane region" description="Helical" evidence="6">
    <location>
        <begin position="60"/>
        <end position="80"/>
    </location>
</feature>
<evidence type="ECO:0000256" key="4">
    <source>
        <dbReference type="ARBA" id="ARBA00022989"/>
    </source>
</evidence>
<dbReference type="GO" id="GO:0015205">
    <property type="term" value="F:nucleobase transmembrane transporter activity"/>
    <property type="evidence" value="ECO:0007669"/>
    <property type="project" value="TreeGrafter"/>
</dbReference>
<sequence>VIQEKSNIQLTNWELVSVNPSNKIWNWKDLFCFWGNTIQSIIGFSIIASLYLVYELNVSVVFFGTFAASLLVVFLTNLIGKPSQKHGIPFPVFLRTSMGIFGAKYVAILRGLVAIFMFGVQTFFLSKSIGYLIRISLFSIDSTFLDKEIFTLFFYGLNIIDWFSFVFAIFFQIYLFRKGQIFNKIIINISAIFVYIGLILFCVIIASTNLVDVVDSFKDLLVFDNVISKSNISPFLTVFGTMFAYFSIVIVNFGDFSRFVKNENELKKGNLSLLINLIFFSIFAIFIVIGADIILNKNLQVMDRILVSPTDIIGKFDNIFLSVAALFFILFATASTNLIANFIPSQNCLINLMPSKLNPTSSGLIIGILGFFIGALWVPLLSQIGILSIVDTFGAFFGPIFGIIIADYYLIKEKEIINKDIFSTNENGAYYFSGGWHLKAIYALFVAFVFSAATIWNPEFRFLQSYSWLIGAFIGFMMHYLLSKK</sequence>
<feature type="transmembrane region" description="Helical" evidence="6">
    <location>
        <begin position="463"/>
        <end position="482"/>
    </location>
</feature>
<dbReference type="AlphaFoldDB" id="A0A381Y331"/>
<feature type="transmembrane region" description="Helical" evidence="6">
    <location>
        <begin position="101"/>
        <end position="124"/>
    </location>
</feature>